<feature type="domain" description="ABC transporter" evidence="3">
    <location>
        <begin position="19"/>
        <end position="250"/>
    </location>
</feature>
<dbReference type="AlphaFoldDB" id="A0A076EKP4"/>
<dbReference type="PROSITE" id="PS50893">
    <property type="entry name" value="ABC_TRANSPORTER_2"/>
    <property type="match status" value="1"/>
</dbReference>
<dbReference type="RefSeq" id="WP_128639949.1">
    <property type="nucleotide sequence ID" value="NZ_CP008947.1"/>
</dbReference>
<dbReference type="SUPFAM" id="SSF52540">
    <property type="entry name" value="P-loop containing nucleoside triphosphate hydrolases"/>
    <property type="match status" value="1"/>
</dbReference>
<dbReference type="GO" id="GO:0016887">
    <property type="term" value="F:ATP hydrolysis activity"/>
    <property type="evidence" value="ECO:0007669"/>
    <property type="project" value="InterPro"/>
</dbReference>
<reference evidence="4 5" key="1">
    <citation type="submission" date="2014-07" db="EMBL/GenBank/DDBJ databases">
        <title>Genome Sequence of Rhodococcus opacus Strain R7, a Biodegrader of Mono- and Polycyclic Aromatic Hydrocarbons.</title>
        <authorList>
            <person name="Di Gennaro P."/>
            <person name="Zampolli J."/>
            <person name="Presti I."/>
            <person name="Cappelletti M."/>
            <person name="D'Ursi P."/>
            <person name="Orro A."/>
            <person name="Mezzelani A."/>
            <person name="Milanesi L."/>
        </authorList>
    </citation>
    <scope>NUCLEOTIDE SEQUENCE [LARGE SCALE GENOMIC DNA]</scope>
    <source>
        <strain evidence="4 5">R7</strain>
    </source>
</reference>
<dbReference type="InterPro" id="IPR003593">
    <property type="entry name" value="AAA+_ATPase"/>
</dbReference>
<evidence type="ECO:0000313" key="5">
    <source>
        <dbReference type="Proteomes" id="UP000028488"/>
    </source>
</evidence>
<sequence length="281" mass="30886">MMFRRAQTAARQRPSGSALELSHVTYSFGDHTAVKDLSLVIEAGECFGLLGPNGAGKTTTIRLLNTLLPLQGGDVSIFGFDVRTRAMAVRRLLGYVPQQLSIEGALTARENVSWFARLYDVPRSERRNRVDEVLEMVDLADVADRVASSFSGGMVRRLELAQALVNRPSLLVLDEPTVGLDPVARDSVWTRVTEMQKQYGMTVLLTTHYMEEAEALCDRVALMHRGELRAVGSPSGLVAELGPDATLDDVFRHFTGDSLTADEKGGLRDVRSARRTARRLG</sequence>
<evidence type="ECO:0000256" key="1">
    <source>
        <dbReference type="ARBA" id="ARBA00022741"/>
    </source>
</evidence>
<proteinExistence type="predicted"/>
<dbReference type="PANTHER" id="PTHR43582">
    <property type="entry name" value="LINEARMYCIN RESISTANCE ATP-BINDING PROTEIN LNRL"/>
    <property type="match status" value="1"/>
</dbReference>
<protein>
    <submittedName>
        <fullName evidence="4">ABC transporter ATP-binding protein</fullName>
    </submittedName>
</protein>
<evidence type="ECO:0000313" key="4">
    <source>
        <dbReference type="EMBL" id="AII06281.1"/>
    </source>
</evidence>
<dbReference type="InterPro" id="IPR027417">
    <property type="entry name" value="P-loop_NTPase"/>
</dbReference>
<dbReference type="GO" id="GO:0005524">
    <property type="term" value="F:ATP binding"/>
    <property type="evidence" value="ECO:0007669"/>
    <property type="project" value="UniProtKB-KW"/>
</dbReference>
<accession>A0A076EKP4</accession>
<keyword evidence="1" id="KW-0547">Nucleotide-binding</keyword>
<organism evidence="4 5">
    <name type="scientific">Rhodococcus opacus</name>
    <name type="common">Nocardia opaca</name>
    <dbReference type="NCBI Taxonomy" id="37919"/>
    <lineage>
        <taxon>Bacteria</taxon>
        <taxon>Bacillati</taxon>
        <taxon>Actinomycetota</taxon>
        <taxon>Actinomycetes</taxon>
        <taxon>Mycobacteriales</taxon>
        <taxon>Nocardiaceae</taxon>
        <taxon>Rhodococcus</taxon>
    </lineage>
</organism>
<dbReference type="Gene3D" id="3.40.50.300">
    <property type="entry name" value="P-loop containing nucleotide triphosphate hydrolases"/>
    <property type="match status" value="1"/>
</dbReference>
<dbReference type="PANTHER" id="PTHR43582:SF2">
    <property type="entry name" value="LINEARMYCIN RESISTANCE ATP-BINDING PROTEIN LNRL"/>
    <property type="match status" value="1"/>
</dbReference>
<keyword evidence="2 4" id="KW-0067">ATP-binding</keyword>
<evidence type="ECO:0000259" key="3">
    <source>
        <dbReference type="PROSITE" id="PS50893"/>
    </source>
</evidence>
<gene>
    <name evidence="4" type="ORF">EP51_17365</name>
</gene>
<evidence type="ECO:0000256" key="2">
    <source>
        <dbReference type="ARBA" id="ARBA00022840"/>
    </source>
</evidence>
<dbReference type="InterPro" id="IPR003439">
    <property type="entry name" value="ABC_transporter-like_ATP-bd"/>
</dbReference>
<dbReference type="Pfam" id="PF00005">
    <property type="entry name" value="ABC_tran"/>
    <property type="match status" value="1"/>
</dbReference>
<dbReference type="EMBL" id="CP008947">
    <property type="protein sequence ID" value="AII06281.1"/>
    <property type="molecule type" value="Genomic_DNA"/>
</dbReference>
<dbReference type="eggNOG" id="COG1131">
    <property type="taxonomic scope" value="Bacteria"/>
</dbReference>
<name>A0A076EKP4_RHOOP</name>
<dbReference type="SMART" id="SM00382">
    <property type="entry name" value="AAA"/>
    <property type="match status" value="1"/>
</dbReference>
<dbReference type="Proteomes" id="UP000028488">
    <property type="component" value="Chromosome"/>
</dbReference>